<evidence type="ECO:0000313" key="3">
    <source>
        <dbReference type="Proteomes" id="UP001229421"/>
    </source>
</evidence>
<dbReference type="Proteomes" id="UP001229421">
    <property type="component" value="Unassembled WGS sequence"/>
</dbReference>
<name>A0AAD8LKW4_TARER</name>
<comment type="caution">
    <text evidence="2">The sequence shown here is derived from an EMBL/GenBank/DDBJ whole genome shotgun (WGS) entry which is preliminary data.</text>
</comment>
<gene>
    <name evidence="2" type="ORF">QVD17_07170</name>
</gene>
<proteinExistence type="predicted"/>
<accession>A0AAD8LKW4</accession>
<evidence type="ECO:0008006" key="4">
    <source>
        <dbReference type="Google" id="ProtNLM"/>
    </source>
</evidence>
<evidence type="ECO:0000313" key="2">
    <source>
        <dbReference type="EMBL" id="KAK1441323.1"/>
    </source>
</evidence>
<sequence>MAANNVCNESGGIASKVTNIDGNPLRGILKKSVTQGSNSKMAGVDSKKGEGSYAQTLKLKNGGDSSKVEMGRKQLDGKEDMEEVEVENDTMEVADFIVEGKTSKSEGASTPDIKKETDLNPFDLVLRSKEAEIVKRFKEASLDEELFLKQKSKVEWLVAGDNNTRFFHNSLKSRTHRSRIDIIMDGGGTIHEADNVQKAFVNHYENFLGCEGEISLEPTPDLFLSRLDENVANKMALSQKEKQRYRGNLFAYLNMREAWLIDELEM</sequence>
<dbReference type="EMBL" id="JAUHHV010000001">
    <property type="protein sequence ID" value="KAK1441323.1"/>
    <property type="molecule type" value="Genomic_DNA"/>
</dbReference>
<protein>
    <recommendedName>
        <fullName evidence="4">RNA-directed DNA polymerase, eukaryota, reverse transcriptase zinc-binding domain protein</fullName>
    </recommendedName>
</protein>
<reference evidence="2" key="1">
    <citation type="journal article" date="2023" name="bioRxiv">
        <title>Improved chromosome-level genome assembly for marigold (Tagetes erecta).</title>
        <authorList>
            <person name="Jiang F."/>
            <person name="Yuan L."/>
            <person name="Wang S."/>
            <person name="Wang H."/>
            <person name="Xu D."/>
            <person name="Wang A."/>
            <person name="Fan W."/>
        </authorList>
    </citation>
    <scope>NUCLEOTIDE SEQUENCE</scope>
    <source>
        <strain evidence="2">WSJ</strain>
        <tissue evidence="2">Leaf</tissue>
    </source>
</reference>
<organism evidence="2 3">
    <name type="scientific">Tagetes erecta</name>
    <name type="common">African marigold</name>
    <dbReference type="NCBI Taxonomy" id="13708"/>
    <lineage>
        <taxon>Eukaryota</taxon>
        <taxon>Viridiplantae</taxon>
        <taxon>Streptophyta</taxon>
        <taxon>Embryophyta</taxon>
        <taxon>Tracheophyta</taxon>
        <taxon>Spermatophyta</taxon>
        <taxon>Magnoliopsida</taxon>
        <taxon>eudicotyledons</taxon>
        <taxon>Gunneridae</taxon>
        <taxon>Pentapetalae</taxon>
        <taxon>asterids</taxon>
        <taxon>campanulids</taxon>
        <taxon>Asterales</taxon>
        <taxon>Asteraceae</taxon>
        <taxon>Asteroideae</taxon>
        <taxon>Heliantheae alliance</taxon>
        <taxon>Tageteae</taxon>
        <taxon>Tagetes</taxon>
    </lineage>
</organism>
<dbReference type="AlphaFoldDB" id="A0AAD8LKW4"/>
<evidence type="ECO:0000256" key="1">
    <source>
        <dbReference type="SAM" id="MobiDB-lite"/>
    </source>
</evidence>
<keyword evidence="3" id="KW-1185">Reference proteome</keyword>
<feature type="region of interest" description="Disordered" evidence="1">
    <location>
        <begin position="32"/>
        <end position="51"/>
    </location>
</feature>